<gene>
    <name evidence="2" type="ORF">Lalb_Chr10g0099161</name>
</gene>
<dbReference type="OrthoDB" id="900556at2759"/>
<dbReference type="EMBL" id="WOCE01000010">
    <property type="protein sequence ID" value="KAE9605611.1"/>
    <property type="molecule type" value="Genomic_DNA"/>
</dbReference>
<feature type="region of interest" description="Disordered" evidence="1">
    <location>
        <begin position="1"/>
        <end position="21"/>
    </location>
</feature>
<evidence type="ECO:0000256" key="1">
    <source>
        <dbReference type="SAM" id="MobiDB-lite"/>
    </source>
</evidence>
<comment type="caution">
    <text evidence="2">The sequence shown here is derived from an EMBL/GenBank/DDBJ whole genome shotgun (WGS) entry which is preliminary data.</text>
</comment>
<feature type="compositionally biased region" description="Basic and acidic residues" evidence="1">
    <location>
        <begin position="55"/>
        <end position="66"/>
    </location>
</feature>
<reference evidence="3" key="1">
    <citation type="journal article" date="2020" name="Nat. Commun.">
        <title>Genome sequence of the cluster root forming white lupin.</title>
        <authorList>
            <person name="Hufnagel B."/>
            <person name="Marques A."/>
            <person name="Soriano A."/>
            <person name="Marques L."/>
            <person name="Divol F."/>
            <person name="Doumas P."/>
            <person name="Sallet E."/>
            <person name="Mancinotti D."/>
            <person name="Carrere S."/>
            <person name="Marande W."/>
            <person name="Arribat S."/>
            <person name="Keller J."/>
            <person name="Huneau C."/>
            <person name="Blein T."/>
            <person name="Aime D."/>
            <person name="Laguerre M."/>
            <person name="Taylor J."/>
            <person name="Schubert V."/>
            <person name="Nelson M."/>
            <person name="Geu-Flores F."/>
            <person name="Crespi M."/>
            <person name="Gallardo-Guerrero K."/>
            <person name="Delaux P.-M."/>
            <person name="Salse J."/>
            <person name="Berges H."/>
            <person name="Guyot R."/>
            <person name="Gouzy J."/>
            <person name="Peret B."/>
        </authorList>
    </citation>
    <scope>NUCLEOTIDE SEQUENCE [LARGE SCALE GENOMIC DNA]</scope>
    <source>
        <strain evidence="3">cv. Amiga</strain>
    </source>
</reference>
<dbReference type="InterPro" id="IPR040378">
    <property type="entry name" value="BASL"/>
</dbReference>
<dbReference type="PANTHER" id="PTHR33914:SF2">
    <property type="entry name" value="OS02G0582100 PROTEIN"/>
    <property type="match status" value="1"/>
</dbReference>
<keyword evidence="3" id="KW-1185">Reference proteome</keyword>
<organism evidence="2 3">
    <name type="scientific">Lupinus albus</name>
    <name type="common">White lupine</name>
    <name type="synonym">Lupinus termis</name>
    <dbReference type="NCBI Taxonomy" id="3870"/>
    <lineage>
        <taxon>Eukaryota</taxon>
        <taxon>Viridiplantae</taxon>
        <taxon>Streptophyta</taxon>
        <taxon>Embryophyta</taxon>
        <taxon>Tracheophyta</taxon>
        <taxon>Spermatophyta</taxon>
        <taxon>Magnoliopsida</taxon>
        <taxon>eudicotyledons</taxon>
        <taxon>Gunneridae</taxon>
        <taxon>Pentapetalae</taxon>
        <taxon>rosids</taxon>
        <taxon>fabids</taxon>
        <taxon>Fabales</taxon>
        <taxon>Fabaceae</taxon>
        <taxon>Papilionoideae</taxon>
        <taxon>50 kb inversion clade</taxon>
        <taxon>genistoids sensu lato</taxon>
        <taxon>core genistoids</taxon>
        <taxon>Genisteae</taxon>
        <taxon>Lupinus</taxon>
    </lineage>
</organism>
<evidence type="ECO:0000313" key="2">
    <source>
        <dbReference type="EMBL" id="KAE9605611.1"/>
    </source>
</evidence>
<dbReference type="AlphaFoldDB" id="A0A6A4PVB1"/>
<evidence type="ECO:0000313" key="3">
    <source>
        <dbReference type="Proteomes" id="UP000447434"/>
    </source>
</evidence>
<dbReference type="PANTHER" id="PTHR33914">
    <property type="entry name" value="18S PRE-RIBOSOMAL ASSEMBLY PROTEIN GAR2-LIKE PROTEIN"/>
    <property type="match status" value="1"/>
</dbReference>
<proteinExistence type="predicted"/>
<dbReference type="GO" id="GO:0009786">
    <property type="term" value="P:regulation of asymmetric cell division"/>
    <property type="evidence" value="ECO:0007669"/>
    <property type="project" value="InterPro"/>
</dbReference>
<dbReference type="Proteomes" id="UP000447434">
    <property type="component" value="Chromosome 10"/>
</dbReference>
<sequence>MDVYMGETNRECEPEMLNDYEESSQRAVMDICIEEGVSTESNKDKNVQNSFPYKSNKDEEMKKDKSVLNIPTTNEPDQVSDDDCPRPISLFEIISLETDSSTSSTRSFTFPKLEVVEGNETPQMMVKADNNRNNRKGWKRILCCKF</sequence>
<name>A0A6A4PVB1_LUPAL</name>
<protein>
    <submittedName>
        <fullName evidence="2">Uncharacterized protein</fullName>
    </submittedName>
</protein>
<accession>A0A6A4PVB1</accession>
<feature type="region of interest" description="Disordered" evidence="1">
    <location>
        <begin position="37"/>
        <end position="84"/>
    </location>
</feature>